<evidence type="ECO:0000256" key="7">
    <source>
        <dbReference type="ARBA" id="ARBA00022833"/>
    </source>
</evidence>
<feature type="binding site" evidence="10">
    <location>
        <position position="179"/>
    </location>
    <ligand>
        <name>Zn(2+)</name>
        <dbReference type="ChEBI" id="CHEBI:29105"/>
    </ligand>
</feature>
<dbReference type="GO" id="GO:0008270">
    <property type="term" value="F:zinc ion binding"/>
    <property type="evidence" value="ECO:0007669"/>
    <property type="project" value="UniProtKB-UniRule"/>
</dbReference>
<feature type="binding site" evidence="10">
    <location>
        <position position="124"/>
    </location>
    <ligand>
        <name>substrate</name>
    </ligand>
</feature>
<dbReference type="PROSITE" id="PS51464">
    <property type="entry name" value="SIS"/>
    <property type="match status" value="1"/>
</dbReference>
<evidence type="ECO:0000259" key="11">
    <source>
        <dbReference type="PROSITE" id="PS51464"/>
    </source>
</evidence>
<dbReference type="EMBL" id="QQAX01000007">
    <property type="protein sequence ID" value="RDI45138.1"/>
    <property type="molecule type" value="Genomic_DNA"/>
</dbReference>
<protein>
    <recommendedName>
        <fullName evidence="10">Phosphoheptose isomerase</fullName>
        <ecNumber evidence="10">5.3.1.28</ecNumber>
    </recommendedName>
    <alternativeName>
        <fullName evidence="10">Sedoheptulose 7-phosphate isomerase</fullName>
    </alternativeName>
</protein>
<dbReference type="GO" id="GO:0097367">
    <property type="term" value="F:carbohydrate derivative binding"/>
    <property type="evidence" value="ECO:0007669"/>
    <property type="project" value="InterPro"/>
</dbReference>
<dbReference type="OrthoDB" id="9810929at2"/>
<evidence type="ECO:0000313" key="12">
    <source>
        <dbReference type="EMBL" id="RDI45138.1"/>
    </source>
</evidence>
<dbReference type="GO" id="GO:2001061">
    <property type="term" value="P:D-glycero-D-manno-heptose 7-phosphate biosynthetic process"/>
    <property type="evidence" value="ECO:0007669"/>
    <property type="project" value="UniProtKB-UniPathway"/>
</dbReference>
<dbReference type="GO" id="GO:0008968">
    <property type="term" value="F:D-sedoheptulose 7-phosphate isomerase activity"/>
    <property type="evidence" value="ECO:0007669"/>
    <property type="project" value="UniProtKB-UniRule"/>
</dbReference>
<dbReference type="HAMAP" id="MF_00067">
    <property type="entry name" value="GmhA"/>
    <property type="match status" value="1"/>
</dbReference>
<dbReference type="SUPFAM" id="SSF53697">
    <property type="entry name" value="SIS domain"/>
    <property type="match status" value="1"/>
</dbReference>
<dbReference type="UniPathway" id="UPA00041">
    <property type="reaction ID" value="UER00436"/>
</dbReference>
<comment type="subcellular location">
    <subcellularLocation>
        <location evidence="3 10">Cytoplasm</location>
    </subcellularLocation>
</comment>
<proteinExistence type="inferred from homology"/>
<dbReference type="InterPro" id="IPR046348">
    <property type="entry name" value="SIS_dom_sf"/>
</dbReference>
<keyword evidence="9 10" id="KW-0119">Carbohydrate metabolism</keyword>
<dbReference type="PANTHER" id="PTHR30390">
    <property type="entry name" value="SEDOHEPTULOSE 7-PHOSPHATE ISOMERASE / DNAA INITIATOR-ASSOCIATING FACTOR FOR REPLICATION INITIATION"/>
    <property type="match status" value="1"/>
</dbReference>
<comment type="similarity">
    <text evidence="4 10">Belongs to the SIS family. GmhA subfamily.</text>
</comment>
<evidence type="ECO:0000256" key="2">
    <source>
        <dbReference type="ARBA" id="ARBA00003172"/>
    </source>
</evidence>
<dbReference type="GO" id="GO:0005737">
    <property type="term" value="C:cytoplasm"/>
    <property type="evidence" value="ECO:0007669"/>
    <property type="project" value="UniProtKB-SubCell"/>
</dbReference>
<comment type="cofactor">
    <cofactor evidence="10">
        <name>Zn(2+)</name>
        <dbReference type="ChEBI" id="CHEBI:29105"/>
    </cofactor>
    <text evidence="10">Binds 1 zinc ion per subunit.</text>
</comment>
<keyword evidence="7 10" id="KW-0862">Zinc</keyword>
<evidence type="ECO:0000256" key="6">
    <source>
        <dbReference type="ARBA" id="ARBA00022723"/>
    </source>
</evidence>
<comment type="pathway">
    <text evidence="10">Carbohydrate biosynthesis; D-glycero-D-manno-heptose 7-phosphate biosynthesis; D-glycero-alpha-D-manno-heptose 7-phosphate and D-glycero-beta-D-manno-heptose 7-phosphate from sedoheptulose 7-phosphate: step 1/1.</text>
</comment>
<comment type="caution">
    <text evidence="12">The sequence shown here is derived from an EMBL/GenBank/DDBJ whole genome shotgun (WGS) entry which is preliminary data.</text>
</comment>
<evidence type="ECO:0000256" key="9">
    <source>
        <dbReference type="ARBA" id="ARBA00023277"/>
    </source>
</evidence>
<gene>
    <name evidence="10" type="primary">gmhA</name>
    <name evidence="12" type="ORF">C8D86_10714</name>
</gene>
<evidence type="ECO:0000256" key="8">
    <source>
        <dbReference type="ARBA" id="ARBA00023235"/>
    </source>
</evidence>
<dbReference type="InterPro" id="IPR035461">
    <property type="entry name" value="GmhA/DiaA"/>
</dbReference>
<reference evidence="12 13" key="1">
    <citation type="submission" date="2018-07" db="EMBL/GenBank/DDBJ databases">
        <title>Genomic Encyclopedia of Type Strains, Phase IV (KMG-IV): sequencing the most valuable type-strain genomes for metagenomic binning, comparative biology and taxonomic classification.</title>
        <authorList>
            <person name="Goeker M."/>
        </authorList>
    </citation>
    <scope>NUCLEOTIDE SEQUENCE [LARGE SCALE GENOMIC DNA]</scope>
    <source>
        <strain evidence="12 13">DSM 16500</strain>
    </source>
</reference>
<accession>A0A370GN44</accession>
<organism evidence="12 13">
    <name type="scientific">Aquicella lusitana</name>
    <dbReference type="NCBI Taxonomy" id="254246"/>
    <lineage>
        <taxon>Bacteria</taxon>
        <taxon>Pseudomonadati</taxon>
        <taxon>Pseudomonadota</taxon>
        <taxon>Gammaproteobacteria</taxon>
        <taxon>Legionellales</taxon>
        <taxon>Coxiellaceae</taxon>
        <taxon>Aquicella</taxon>
    </lineage>
</organism>
<feature type="binding site" evidence="10">
    <location>
        <position position="64"/>
    </location>
    <ligand>
        <name>substrate</name>
    </ligand>
</feature>
<dbReference type="EC" id="5.3.1.28" evidence="10"/>
<sequence>MHHLIQDEIQKLSSILIKIQQDAVLLKKIETIADVCIEAFQRGKKVLFAGNGGSAADAQHLAAELVVRLRYHRPGLAAIALTTDTSALTAISNDYAFENVFSRQVESLGQAGDILVGISTSGKSPNILRALEIARTREMITIGFTGKQAPMMDECCDHVLNVPSDETPKIQECHIMVGHIVCAIIEDKLFGAQYDPLQQTAKVS</sequence>
<dbReference type="RefSeq" id="WP_114834009.1">
    <property type="nucleotide sequence ID" value="NZ_LR699114.1"/>
</dbReference>
<feature type="binding site" evidence="10">
    <location>
        <position position="171"/>
    </location>
    <ligand>
        <name>substrate</name>
    </ligand>
</feature>
<evidence type="ECO:0000256" key="5">
    <source>
        <dbReference type="ARBA" id="ARBA00022490"/>
    </source>
</evidence>
<comment type="function">
    <text evidence="2 10">Catalyzes the isomerization of sedoheptulose 7-phosphate in D-glycero-D-manno-heptose 7-phosphate.</text>
</comment>
<feature type="binding site" evidence="10">
    <location>
        <begin position="119"/>
        <end position="121"/>
    </location>
    <ligand>
        <name>substrate</name>
    </ligand>
</feature>
<comment type="catalytic activity">
    <reaction evidence="1 10">
        <text>2 D-sedoheptulose 7-phosphate = D-glycero-alpha-D-manno-heptose 7-phosphate + D-glycero-beta-D-manno-heptose 7-phosphate</text>
        <dbReference type="Rhea" id="RHEA:27489"/>
        <dbReference type="ChEBI" id="CHEBI:57483"/>
        <dbReference type="ChEBI" id="CHEBI:60203"/>
        <dbReference type="ChEBI" id="CHEBI:60204"/>
        <dbReference type="EC" id="5.3.1.28"/>
    </reaction>
</comment>
<keyword evidence="5 10" id="KW-0963">Cytoplasm</keyword>
<evidence type="ECO:0000256" key="4">
    <source>
        <dbReference type="ARBA" id="ARBA00009894"/>
    </source>
</evidence>
<comment type="subunit">
    <text evidence="10">Homotetramer.</text>
</comment>
<dbReference type="AlphaFoldDB" id="A0A370GN44"/>
<feature type="domain" description="SIS" evidence="11">
    <location>
        <begin position="36"/>
        <end position="195"/>
    </location>
</feature>
<feature type="binding site" evidence="10">
    <location>
        <position position="60"/>
    </location>
    <ligand>
        <name>Zn(2+)</name>
        <dbReference type="ChEBI" id="CHEBI:29105"/>
    </ligand>
</feature>
<feature type="binding site" evidence="10">
    <location>
        <position position="171"/>
    </location>
    <ligand>
        <name>Zn(2+)</name>
        <dbReference type="ChEBI" id="CHEBI:29105"/>
    </ligand>
</feature>
<dbReference type="Gene3D" id="3.40.50.10490">
    <property type="entry name" value="Glucose-6-phosphate isomerase like protein, domain 1"/>
    <property type="match status" value="1"/>
</dbReference>
<feature type="binding site" evidence="10">
    <location>
        <position position="64"/>
    </location>
    <ligand>
        <name>Zn(2+)</name>
        <dbReference type="ChEBI" id="CHEBI:29105"/>
    </ligand>
</feature>
<dbReference type="CDD" id="cd05006">
    <property type="entry name" value="SIS_GmhA"/>
    <property type="match status" value="1"/>
</dbReference>
<keyword evidence="8 10" id="KW-0413">Isomerase</keyword>
<evidence type="ECO:0000313" key="13">
    <source>
        <dbReference type="Proteomes" id="UP000254720"/>
    </source>
</evidence>
<evidence type="ECO:0000256" key="10">
    <source>
        <dbReference type="HAMAP-Rule" id="MF_00067"/>
    </source>
</evidence>
<dbReference type="InterPro" id="IPR001347">
    <property type="entry name" value="SIS_dom"/>
</dbReference>
<evidence type="ECO:0000256" key="1">
    <source>
        <dbReference type="ARBA" id="ARBA00000348"/>
    </source>
</evidence>
<dbReference type="InterPro" id="IPR004515">
    <property type="entry name" value="Phosphoheptose_Isoase"/>
</dbReference>
<dbReference type="PANTHER" id="PTHR30390:SF6">
    <property type="entry name" value="DNAA INITIATOR-ASSOCIATING PROTEIN DIAA"/>
    <property type="match status" value="1"/>
</dbReference>
<keyword evidence="6 10" id="KW-0479">Metal-binding</keyword>
<feature type="binding site" evidence="10">
    <location>
        <begin position="93"/>
        <end position="94"/>
    </location>
    <ligand>
        <name>substrate</name>
    </ligand>
</feature>
<evidence type="ECO:0000256" key="3">
    <source>
        <dbReference type="ARBA" id="ARBA00004496"/>
    </source>
</evidence>
<comment type="miscellaneous">
    <text evidence="10">The reaction produces a racemic mixture of D-glycero-alpha-D-manno-heptose 7-phosphate and D-glycero-beta-D-manno-heptose 7-phosphate.</text>
</comment>
<dbReference type="Proteomes" id="UP000254720">
    <property type="component" value="Unassembled WGS sequence"/>
</dbReference>
<keyword evidence="13" id="KW-1185">Reference proteome</keyword>
<dbReference type="Pfam" id="PF13580">
    <property type="entry name" value="SIS_2"/>
    <property type="match status" value="1"/>
</dbReference>
<name>A0A370GN44_9COXI</name>
<dbReference type="GO" id="GO:0005975">
    <property type="term" value="P:carbohydrate metabolic process"/>
    <property type="evidence" value="ECO:0007669"/>
    <property type="project" value="UniProtKB-UniRule"/>
</dbReference>
<dbReference type="InterPro" id="IPR050099">
    <property type="entry name" value="SIS_GmhA/DiaA_subfam"/>
</dbReference>
<feature type="binding site" evidence="10">
    <location>
        <begin position="51"/>
        <end position="53"/>
    </location>
    <ligand>
        <name>substrate</name>
    </ligand>
</feature>